<comment type="caution">
    <text evidence="1">The sequence shown here is derived from an EMBL/GenBank/DDBJ whole genome shotgun (WGS) entry which is preliminary data.</text>
</comment>
<gene>
    <name evidence="1" type="ORF">RFULGI_LOCUS1418</name>
</gene>
<name>A0A9N8WCC3_9GLOM</name>
<organism evidence="1 2">
    <name type="scientific">Racocetra fulgida</name>
    <dbReference type="NCBI Taxonomy" id="60492"/>
    <lineage>
        <taxon>Eukaryota</taxon>
        <taxon>Fungi</taxon>
        <taxon>Fungi incertae sedis</taxon>
        <taxon>Mucoromycota</taxon>
        <taxon>Glomeromycotina</taxon>
        <taxon>Glomeromycetes</taxon>
        <taxon>Diversisporales</taxon>
        <taxon>Gigasporaceae</taxon>
        <taxon>Racocetra</taxon>
    </lineage>
</organism>
<reference evidence="1" key="1">
    <citation type="submission" date="2021-06" db="EMBL/GenBank/DDBJ databases">
        <authorList>
            <person name="Kallberg Y."/>
            <person name="Tangrot J."/>
            <person name="Rosling A."/>
        </authorList>
    </citation>
    <scope>NUCLEOTIDE SEQUENCE</scope>
    <source>
        <strain evidence="1">IN212</strain>
    </source>
</reference>
<dbReference type="EMBL" id="CAJVPZ010000860">
    <property type="protein sequence ID" value="CAG8478105.1"/>
    <property type="molecule type" value="Genomic_DNA"/>
</dbReference>
<dbReference type="AlphaFoldDB" id="A0A9N8WCC3"/>
<evidence type="ECO:0000313" key="2">
    <source>
        <dbReference type="Proteomes" id="UP000789396"/>
    </source>
</evidence>
<feature type="non-terminal residue" evidence="1">
    <location>
        <position position="1"/>
    </location>
</feature>
<sequence length="192" mass="22088">MSITNVAIVSILELAYTYAYKRNETAIINLQIYATIKVLTFRIRLRNLDMELIAEDVLGGFLGDLLGSFLSNSLRLKGFGFEPTIKEAFVDTKIKELQIADNSPYTVLLLKLKNSTIYNEEETFDYTTGIPFADNPRHLPKDATIEDRLFVLESALRKYYLDTDFFAELNYVVEQNKKYKERFGGSIKIEEI</sequence>
<dbReference type="OrthoDB" id="2403806at2759"/>
<proteinExistence type="predicted"/>
<protein>
    <submittedName>
        <fullName evidence="1">16722_t:CDS:1</fullName>
    </submittedName>
</protein>
<keyword evidence="2" id="KW-1185">Reference proteome</keyword>
<evidence type="ECO:0000313" key="1">
    <source>
        <dbReference type="EMBL" id="CAG8478105.1"/>
    </source>
</evidence>
<accession>A0A9N8WCC3</accession>
<dbReference type="Proteomes" id="UP000789396">
    <property type="component" value="Unassembled WGS sequence"/>
</dbReference>